<proteinExistence type="predicted"/>
<dbReference type="InterPro" id="IPR018289">
    <property type="entry name" value="MULE_transposase_dom"/>
</dbReference>
<comment type="caution">
    <text evidence="2">The sequence shown here is derived from an EMBL/GenBank/DDBJ whole genome shotgun (WGS) entry which is preliminary data.</text>
</comment>
<feature type="domain" description="MULE transposase" evidence="1">
    <location>
        <begin position="46"/>
        <end position="139"/>
    </location>
</feature>
<dbReference type="PANTHER" id="PTHR31973">
    <property type="entry name" value="POLYPROTEIN, PUTATIVE-RELATED"/>
    <property type="match status" value="1"/>
</dbReference>
<accession>A0AAW2DH23</accession>
<dbReference type="EMBL" id="JAZDWU010000003">
    <property type="protein sequence ID" value="KAL0008859.1"/>
    <property type="molecule type" value="Genomic_DNA"/>
</dbReference>
<evidence type="ECO:0000313" key="2">
    <source>
        <dbReference type="EMBL" id="KAL0008859.1"/>
    </source>
</evidence>
<keyword evidence="3" id="KW-1185">Reference proteome</keyword>
<name>A0AAW2DH23_9ROSI</name>
<gene>
    <name evidence="2" type="ORF">SO802_010361</name>
</gene>
<evidence type="ECO:0000313" key="3">
    <source>
        <dbReference type="Proteomes" id="UP001459277"/>
    </source>
</evidence>
<evidence type="ECO:0000259" key="1">
    <source>
        <dbReference type="Pfam" id="PF10551"/>
    </source>
</evidence>
<organism evidence="2 3">
    <name type="scientific">Lithocarpus litseifolius</name>
    <dbReference type="NCBI Taxonomy" id="425828"/>
    <lineage>
        <taxon>Eukaryota</taxon>
        <taxon>Viridiplantae</taxon>
        <taxon>Streptophyta</taxon>
        <taxon>Embryophyta</taxon>
        <taxon>Tracheophyta</taxon>
        <taxon>Spermatophyta</taxon>
        <taxon>Magnoliopsida</taxon>
        <taxon>eudicotyledons</taxon>
        <taxon>Gunneridae</taxon>
        <taxon>Pentapetalae</taxon>
        <taxon>rosids</taxon>
        <taxon>fabids</taxon>
        <taxon>Fagales</taxon>
        <taxon>Fagaceae</taxon>
        <taxon>Lithocarpus</taxon>
    </lineage>
</organism>
<protein>
    <recommendedName>
        <fullName evidence="1">MULE transposase domain-containing protein</fullName>
    </recommendedName>
</protein>
<dbReference type="AlphaFoldDB" id="A0AAW2DH23"/>
<dbReference type="Pfam" id="PF10551">
    <property type="entry name" value="MULE"/>
    <property type="match status" value="1"/>
</dbReference>
<reference evidence="2 3" key="1">
    <citation type="submission" date="2024-01" db="EMBL/GenBank/DDBJ databases">
        <title>A telomere-to-telomere, gap-free genome of sweet tea (Lithocarpus litseifolius).</title>
        <authorList>
            <person name="Zhou J."/>
        </authorList>
    </citation>
    <scope>NUCLEOTIDE SEQUENCE [LARGE SCALE GENOMIC DNA]</scope>
    <source>
        <strain evidence="2">Zhou-2022a</strain>
        <tissue evidence="2">Leaf</tissue>
    </source>
</reference>
<sequence length="350" mass="39411">MKTHTFNEGELAAEMDLQTGLPYFERLYICWSGCKQGFRVGCRPIIGLDACHLKTKIGGQLMVAIARNPNEEYFPLAVAVVESETKDSWIWFINLLLADIGDEKRWTFISDQQKGLVQAFAEKWPQYEHRICCRHLYNNLRKQYPGITIRELFWKAAKATYAHEFERIMNEMKDIDEGAYNWLKGHTTTIWARHMFRTDALSDTIINNMCESFNSRILKFRGKPIISMACIILDFGNFNNGVVEYNGDGGFDGGRGYGGRGRGHGRSRGYHGRGRGFGGGIIQQDFDGYNNYGNNYGGGPAPAQGHVSPSKILDSHHVQQPPAVQEATFIGENGGYATMQGNPGDENRFV</sequence>
<dbReference type="PANTHER" id="PTHR31973:SF187">
    <property type="entry name" value="MUTATOR TRANSPOSASE MUDRA PROTEIN"/>
    <property type="match status" value="1"/>
</dbReference>
<dbReference type="Proteomes" id="UP001459277">
    <property type="component" value="Unassembled WGS sequence"/>
</dbReference>